<keyword evidence="4" id="KW-0503">Monooxygenase</keyword>
<accession>A0ABY9B8T0</accession>
<keyword evidence="1" id="KW-0285">Flavoprotein</keyword>
<protein>
    <submittedName>
        <fullName evidence="4">Nitronate monooxygenase</fullName>
    </submittedName>
</protein>
<dbReference type="CDD" id="cd04730">
    <property type="entry name" value="NPD_like"/>
    <property type="match status" value="1"/>
</dbReference>
<dbReference type="PANTHER" id="PTHR32332:SF20">
    <property type="entry name" value="2-NITROPROPANE DIOXYGENASE-LIKE PROTEIN"/>
    <property type="match status" value="1"/>
</dbReference>
<evidence type="ECO:0000313" key="4">
    <source>
        <dbReference type="EMBL" id="WJW69516.1"/>
    </source>
</evidence>
<keyword evidence="5" id="KW-1185">Reference proteome</keyword>
<evidence type="ECO:0000313" key="5">
    <source>
        <dbReference type="Proteomes" id="UP001431572"/>
    </source>
</evidence>
<dbReference type="PANTHER" id="PTHR32332">
    <property type="entry name" value="2-NITROPROPANE DIOXYGENASE"/>
    <property type="match status" value="1"/>
</dbReference>
<dbReference type="InterPro" id="IPR004136">
    <property type="entry name" value="NMO"/>
</dbReference>
<dbReference type="Gene3D" id="3.20.20.70">
    <property type="entry name" value="Aldolase class I"/>
    <property type="match status" value="1"/>
</dbReference>
<evidence type="ECO:0000256" key="3">
    <source>
        <dbReference type="ARBA" id="ARBA00023002"/>
    </source>
</evidence>
<gene>
    <name evidence="4" type="ORF">OZ401_003133</name>
</gene>
<dbReference type="Pfam" id="PF03060">
    <property type="entry name" value="NMO"/>
    <property type="match status" value="1"/>
</dbReference>
<name>A0ABY9B8T0_9CHLR</name>
<dbReference type="SUPFAM" id="SSF51412">
    <property type="entry name" value="Inosine monophosphate dehydrogenase (IMPDH)"/>
    <property type="match status" value="1"/>
</dbReference>
<dbReference type="GO" id="GO:0004497">
    <property type="term" value="F:monooxygenase activity"/>
    <property type="evidence" value="ECO:0007669"/>
    <property type="project" value="UniProtKB-KW"/>
</dbReference>
<keyword evidence="3" id="KW-0560">Oxidoreductase</keyword>
<dbReference type="RefSeq" id="WP_341471396.1">
    <property type="nucleotide sequence ID" value="NZ_CP128400.1"/>
</dbReference>
<dbReference type="Proteomes" id="UP001431572">
    <property type="component" value="Chromosome 2"/>
</dbReference>
<dbReference type="EMBL" id="CP128400">
    <property type="protein sequence ID" value="WJW69516.1"/>
    <property type="molecule type" value="Genomic_DNA"/>
</dbReference>
<reference evidence="4" key="1">
    <citation type="journal article" date="2024" name="Nature">
        <title>Anoxygenic phototroph of the Chloroflexota uses a type I reaction centre.</title>
        <authorList>
            <person name="Tsuji J.M."/>
            <person name="Shaw N.A."/>
            <person name="Nagashima S."/>
            <person name="Venkiteswaran J.J."/>
            <person name="Schiff S.L."/>
            <person name="Watanabe T."/>
            <person name="Fukui M."/>
            <person name="Hanada S."/>
            <person name="Tank M."/>
            <person name="Neufeld J.D."/>
        </authorList>
    </citation>
    <scope>NUCLEOTIDE SEQUENCE</scope>
    <source>
        <strain evidence="4">L227-S17</strain>
    </source>
</reference>
<sequence length="326" mass="34388">MLKTRFTELFGVERPIVQGGLQHLALAKLAAAVSNAGGLGQITAAAFPDPISFREEVRLCKSLTDKPFAINFALGHRPMFDLLDVALEEGVRCISITAGNPDTMIQHVRNAGLAEEVKILVLVAGIRAAQKAESLGAHCVIAVGYEGGGHLGRDDIGTLVLVPRILDAVKIPVLASGGIGDARGLAAALALGASGIEMGTRFVATRECIAHQNYKEALVAARETDTEIIERSIGRPGRALRGKVSQDIIKLEATNPSLEQLLPFISGEVNKQAAVSGEMDAGFVWAGQIAGLINDIPTVQELLERMANGAEEILSNLAKNVVQPKA</sequence>
<keyword evidence="2" id="KW-0288">FMN</keyword>
<proteinExistence type="predicted"/>
<evidence type="ECO:0000256" key="1">
    <source>
        <dbReference type="ARBA" id="ARBA00022630"/>
    </source>
</evidence>
<dbReference type="InterPro" id="IPR013785">
    <property type="entry name" value="Aldolase_TIM"/>
</dbReference>
<evidence type="ECO:0000256" key="2">
    <source>
        <dbReference type="ARBA" id="ARBA00022643"/>
    </source>
</evidence>
<organism evidence="4 5">
    <name type="scientific">Candidatus Chlorohelix allophototropha</name>
    <dbReference type="NCBI Taxonomy" id="3003348"/>
    <lineage>
        <taxon>Bacteria</taxon>
        <taxon>Bacillati</taxon>
        <taxon>Chloroflexota</taxon>
        <taxon>Chloroflexia</taxon>
        <taxon>Candidatus Chloroheliales</taxon>
        <taxon>Candidatus Chloroheliaceae</taxon>
        <taxon>Candidatus Chlorohelix</taxon>
    </lineage>
</organism>